<accession>A0A317SFG5</accession>
<dbReference type="STRING" id="42249.A0A317SFG5"/>
<keyword evidence="2" id="KW-1185">Reference proteome</keyword>
<dbReference type="AlphaFoldDB" id="A0A317SFG5"/>
<reference evidence="1 2" key="1">
    <citation type="submission" date="2018-03" db="EMBL/GenBank/DDBJ databases">
        <title>Genomes of Pezizomycetes fungi and the evolution of truffles.</title>
        <authorList>
            <person name="Murat C."/>
            <person name="Payen T."/>
            <person name="Noel B."/>
            <person name="Kuo A."/>
            <person name="Martin F.M."/>
        </authorList>
    </citation>
    <scope>NUCLEOTIDE SEQUENCE [LARGE SCALE GENOMIC DNA]</scope>
    <source>
        <strain evidence="1">091103-1</strain>
    </source>
</reference>
<proteinExistence type="predicted"/>
<dbReference type="EMBL" id="PYWC01000115">
    <property type="protein sequence ID" value="PWW72186.1"/>
    <property type="molecule type" value="Genomic_DNA"/>
</dbReference>
<sequence length="166" mass="18650">MAAYVAADHWTALWNRWKNLKYMSVRRDQVFYELLIGLVVLGAKQKEGVYAARHIWNDMWRETPRVSMTAGIAKGLLAVVQLAERDSSASGEFAELKARCNGYLEGWHKWRVEKGLVNEEESAAANVAREGKAGEGDEGAIIYDFQRLIRPSNIGGICYGLPNFKS</sequence>
<gene>
    <name evidence="1" type="ORF">C7212DRAFT_367186</name>
</gene>
<dbReference type="Proteomes" id="UP000246991">
    <property type="component" value="Unassembled WGS sequence"/>
</dbReference>
<evidence type="ECO:0000313" key="1">
    <source>
        <dbReference type="EMBL" id="PWW72186.1"/>
    </source>
</evidence>
<name>A0A317SFG5_9PEZI</name>
<protein>
    <submittedName>
        <fullName evidence="1">Uncharacterized protein</fullName>
    </submittedName>
</protein>
<evidence type="ECO:0000313" key="2">
    <source>
        <dbReference type="Proteomes" id="UP000246991"/>
    </source>
</evidence>
<comment type="caution">
    <text evidence="1">The sequence shown here is derived from an EMBL/GenBank/DDBJ whole genome shotgun (WGS) entry which is preliminary data.</text>
</comment>
<organism evidence="1 2">
    <name type="scientific">Tuber magnatum</name>
    <name type="common">white Piedmont truffle</name>
    <dbReference type="NCBI Taxonomy" id="42249"/>
    <lineage>
        <taxon>Eukaryota</taxon>
        <taxon>Fungi</taxon>
        <taxon>Dikarya</taxon>
        <taxon>Ascomycota</taxon>
        <taxon>Pezizomycotina</taxon>
        <taxon>Pezizomycetes</taxon>
        <taxon>Pezizales</taxon>
        <taxon>Tuberaceae</taxon>
        <taxon>Tuber</taxon>
    </lineage>
</organism>